<gene>
    <name evidence="1" type="ORF">BN1708_009893</name>
</gene>
<name>A0A0G4KLV8_VERLO</name>
<keyword evidence="2" id="KW-1185">Reference proteome</keyword>
<organism evidence="1 2">
    <name type="scientific">Verticillium longisporum</name>
    <name type="common">Verticillium dahliae var. longisporum</name>
    <dbReference type="NCBI Taxonomy" id="100787"/>
    <lineage>
        <taxon>Eukaryota</taxon>
        <taxon>Fungi</taxon>
        <taxon>Dikarya</taxon>
        <taxon>Ascomycota</taxon>
        <taxon>Pezizomycotina</taxon>
        <taxon>Sordariomycetes</taxon>
        <taxon>Hypocreomycetidae</taxon>
        <taxon>Glomerellales</taxon>
        <taxon>Plectosphaerellaceae</taxon>
        <taxon>Verticillium</taxon>
    </lineage>
</organism>
<evidence type="ECO:0000313" key="1">
    <source>
        <dbReference type="EMBL" id="CRK10068.1"/>
    </source>
</evidence>
<evidence type="ECO:0000313" key="2">
    <source>
        <dbReference type="Proteomes" id="UP000044602"/>
    </source>
</evidence>
<sequence length="117" mass="12932">MASVGGKVDRRIAINVHVVEVGTVIEQKSRDGWESSICRHTEGRPAPPIFGVDIHANMDQVGHLLQVAIAGSLNDGSVFDHDSLQQPTHGHTSLRLDKRPVRCLAILWRRQQAVRTL</sequence>
<dbReference type="AlphaFoldDB" id="A0A0G4KLV8"/>
<dbReference type="Proteomes" id="UP000044602">
    <property type="component" value="Unassembled WGS sequence"/>
</dbReference>
<reference evidence="2" key="1">
    <citation type="submission" date="2015-05" db="EMBL/GenBank/DDBJ databases">
        <authorList>
            <person name="Fogelqvist Johan"/>
        </authorList>
    </citation>
    <scope>NUCLEOTIDE SEQUENCE [LARGE SCALE GENOMIC DNA]</scope>
</reference>
<dbReference type="EMBL" id="CVQH01002225">
    <property type="protein sequence ID" value="CRK10068.1"/>
    <property type="molecule type" value="Genomic_DNA"/>
</dbReference>
<accession>A0A0G4KLV8</accession>
<protein>
    <submittedName>
        <fullName evidence="1">Uncharacterized protein</fullName>
    </submittedName>
</protein>
<proteinExistence type="predicted"/>